<dbReference type="AlphaFoldDB" id="A0A8K0WMU0"/>
<gene>
    <name evidence="1" type="ORF">B0I35DRAFT_412335</name>
</gene>
<dbReference type="EMBL" id="JAGPNK010000012">
    <property type="protein sequence ID" value="KAH7310908.1"/>
    <property type="molecule type" value="Genomic_DNA"/>
</dbReference>
<protein>
    <submittedName>
        <fullName evidence="1">Uncharacterized protein</fullName>
    </submittedName>
</protein>
<organism evidence="1 2">
    <name type="scientific">Stachybotrys elegans</name>
    <dbReference type="NCBI Taxonomy" id="80388"/>
    <lineage>
        <taxon>Eukaryota</taxon>
        <taxon>Fungi</taxon>
        <taxon>Dikarya</taxon>
        <taxon>Ascomycota</taxon>
        <taxon>Pezizomycotina</taxon>
        <taxon>Sordariomycetes</taxon>
        <taxon>Hypocreomycetidae</taxon>
        <taxon>Hypocreales</taxon>
        <taxon>Stachybotryaceae</taxon>
        <taxon>Stachybotrys</taxon>
    </lineage>
</organism>
<name>A0A8K0WMU0_9HYPO</name>
<reference evidence="1" key="1">
    <citation type="journal article" date="2021" name="Nat. Commun.">
        <title>Genetic determinants of endophytism in the Arabidopsis root mycobiome.</title>
        <authorList>
            <person name="Mesny F."/>
            <person name="Miyauchi S."/>
            <person name="Thiergart T."/>
            <person name="Pickel B."/>
            <person name="Atanasova L."/>
            <person name="Karlsson M."/>
            <person name="Huettel B."/>
            <person name="Barry K.W."/>
            <person name="Haridas S."/>
            <person name="Chen C."/>
            <person name="Bauer D."/>
            <person name="Andreopoulos W."/>
            <person name="Pangilinan J."/>
            <person name="LaButti K."/>
            <person name="Riley R."/>
            <person name="Lipzen A."/>
            <person name="Clum A."/>
            <person name="Drula E."/>
            <person name="Henrissat B."/>
            <person name="Kohler A."/>
            <person name="Grigoriev I.V."/>
            <person name="Martin F.M."/>
            <person name="Hacquard S."/>
        </authorList>
    </citation>
    <scope>NUCLEOTIDE SEQUENCE</scope>
    <source>
        <strain evidence="1">MPI-CAGE-CH-0235</strain>
    </source>
</reference>
<dbReference type="OrthoDB" id="3692311at2759"/>
<sequence length="421" mass="46623">MLGSSQKHRPSSPCIVTDILANERANNRTSAGLHGHTNGEHINILGTLVFWLRDRTQSWPGDVVLEATQIAPTIWPLIFSQIVGSMIRTLAHRRIRRGATVGLMGSQTVLGTLFKGIELRLASLVTVPLLIVWGLSPLGGQAILRSIERVMVTETTLVPLSYMALDPRASDSFDVRPGRSSSTNSANAPEALFGTAILSTAASLHELNNTRQASDFERIISSLGGVDAAIQASRRDVWNHARIPIVDLLPGFDQQRFNDGQWLEVPNDRVVSYSSSFGVPVFNLPIQREGNMSFSIQTSYTRFRCEDWMTGDEFERYWNRTEDSLRSLFVGSEPPLSFDSSGSSAAHQFATTMPYDIPERPLLFHNHNNGIFPTRYGAHCYPRVVYVEADMRCSRASGNGQVECAALRNWTFVATTTPLTI</sequence>
<accession>A0A8K0WMU0</accession>
<dbReference type="Proteomes" id="UP000813444">
    <property type="component" value="Unassembled WGS sequence"/>
</dbReference>
<comment type="caution">
    <text evidence="1">The sequence shown here is derived from an EMBL/GenBank/DDBJ whole genome shotgun (WGS) entry which is preliminary data.</text>
</comment>
<keyword evidence="2" id="KW-1185">Reference proteome</keyword>
<evidence type="ECO:0000313" key="1">
    <source>
        <dbReference type="EMBL" id="KAH7310908.1"/>
    </source>
</evidence>
<proteinExistence type="predicted"/>
<evidence type="ECO:0000313" key="2">
    <source>
        <dbReference type="Proteomes" id="UP000813444"/>
    </source>
</evidence>